<accession>A0A9W9HAV9</accession>
<dbReference type="RefSeq" id="XP_056524914.1">
    <property type="nucleotide sequence ID" value="XM_056662801.1"/>
</dbReference>
<dbReference type="GeneID" id="81401971"/>
<dbReference type="AlphaFoldDB" id="A0A9W9HAV9"/>
<reference evidence="2" key="2">
    <citation type="journal article" date="2023" name="IMA Fungus">
        <title>Comparative genomic study of the Penicillium genus elucidates a diverse pangenome and 15 lateral gene transfer events.</title>
        <authorList>
            <person name="Petersen C."/>
            <person name="Sorensen T."/>
            <person name="Nielsen M.R."/>
            <person name="Sondergaard T.E."/>
            <person name="Sorensen J.L."/>
            <person name="Fitzpatrick D.A."/>
            <person name="Frisvad J.C."/>
            <person name="Nielsen K.L."/>
        </authorList>
    </citation>
    <scope>NUCLEOTIDE SEQUENCE</scope>
    <source>
        <strain evidence="2">IBT 22155</strain>
    </source>
</reference>
<gene>
    <name evidence="2" type="ORF">N7515_002057</name>
</gene>
<reference evidence="2" key="1">
    <citation type="submission" date="2022-11" db="EMBL/GenBank/DDBJ databases">
        <authorList>
            <person name="Petersen C."/>
        </authorList>
    </citation>
    <scope>NUCLEOTIDE SEQUENCE</scope>
    <source>
        <strain evidence="2">IBT 22155</strain>
    </source>
</reference>
<proteinExistence type="predicted"/>
<dbReference type="Proteomes" id="UP001149079">
    <property type="component" value="Unassembled WGS sequence"/>
</dbReference>
<dbReference type="OrthoDB" id="1594986at2759"/>
<evidence type="ECO:0000259" key="1">
    <source>
        <dbReference type="Pfam" id="PF06395"/>
    </source>
</evidence>
<organism evidence="2 3">
    <name type="scientific">Penicillium bovifimosum</name>
    <dbReference type="NCBI Taxonomy" id="126998"/>
    <lineage>
        <taxon>Eukaryota</taxon>
        <taxon>Fungi</taxon>
        <taxon>Dikarya</taxon>
        <taxon>Ascomycota</taxon>
        <taxon>Pezizomycotina</taxon>
        <taxon>Eurotiomycetes</taxon>
        <taxon>Eurotiomycetidae</taxon>
        <taxon>Eurotiales</taxon>
        <taxon>Aspergillaceae</taxon>
        <taxon>Penicillium</taxon>
    </lineage>
</organism>
<dbReference type="EMBL" id="JAPQKL010000002">
    <property type="protein sequence ID" value="KAJ5143270.1"/>
    <property type="molecule type" value="Genomic_DNA"/>
</dbReference>
<evidence type="ECO:0000313" key="3">
    <source>
        <dbReference type="Proteomes" id="UP001149079"/>
    </source>
</evidence>
<sequence>MLLDSRHLDLNEAKLPKAASFKLLQAFLQDLAFPQQDCFLITDLYRWRAHNLAPNVGPPPMTTIGPPSSG</sequence>
<evidence type="ECO:0000313" key="2">
    <source>
        <dbReference type="EMBL" id="KAJ5143270.1"/>
    </source>
</evidence>
<name>A0A9W9HAV9_9EURO</name>
<dbReference type="Pfam" id="PF06395">
    <property type="entry name" value="CDC24"/>
    <property type="match status" value="1"/>
</dbReference>
<comment type="caution">
    <text evidence="2">The sequence shown here is derived from an EMBL/GenBank/DDBJ whole genome shotgun (WGS) entry which is preliminary data.</text>
</comment>
<protein>
    <recommendedName>
        <fullName evidence="1">Cdc24/Scd1 N-terminal domain-containing protein</fullName>
    </recommendedName>
</protein>
<dbReference type="InterPro" id="IPR010481">
    <property type="entry name" value="Cdc24/Scd1_N"/>
</dbReference>
<keyword evidence="3" id="KW-1185">Reference proteome</keyword>
<feature type="domain" description="Cdc24/Scd1 N-terminal" evidence="1">
    <location>
        <begin position="9"/>
        <end position="52"/>
    </location>
</feature>